<proteinExistence type="predicted"/>
<sequence length="85" mass="8851">MLGRMVKAVTAGRSRSVLSHGVKNLIAVLLAWQVTAPWGPGRPQFLAATALVVVNTSTVHHSVTEAARRIAIQVAGAALAVATAW</sequence>
<reference evidence="2" key="1">
    <citation type="journal article" date="2019" name="Int. J. Syst. Evol. Microbiol.">
        <title>The Global Catalogue of Microorganisms (GCM) 10K type strain sequencing project: providing services to taxonomists for standard genome sequencing and annotation.</title>
        <authorList>
            <consortium name="The Broad Institute Genomics Platform"/>
            <consortium name="The Broad Institute Genome Sequencing Center for Infectious Disease"/>
            <person name="Wu L."/>
            <person name="Ma J."/>
        </authorList>
    </citation>
    <scope>NUCLEOTIDE SEQUENCE [LARGE SCALE GENOMIC DNA]</scope>
    <source>
        <strain evidence="2">JCM 6305</strain>
    </source>
</reference>
<organism evidence="1 2">
    <name type="scientific">Streptomyces macrosporus</name>
    <dbReference type="NCBI Taxonomy" id="44032"/>
    <lineage>
        <taxon>Bacteria</taxon>
        <taxon>Bacillati</taxon>
        <taxon>Actinomycetota</taxon>
        <taxon>Actinomycetes</taxon>
        <taxon>Kitasatosporales</taxon>
        <taxon>Streptomycetaceae</taxon>
        <taxon>Streptomyces</taxon>
    </lineage>
</organism>
<comment type="caution">
    <text evidence="1">The sequence shown here is derived from an EMBL/GenBank/DDBJ whole genome shotgun (WGS) entry which is preliminary data.</text>
</comment>
<name>A0ABP5XSI5_9ACTN</name>
<evidence type="ECO:0000313" key="2">
    <source>
        <dbReference type="Proteomes" id="UP001501638"/>
    </source>
</evidence>
<gene>
    <name evidence="1" type="ORF">GCM10010405_53810</name>
</gene>
<evidence type="ECO:0000313" key="1">
    <source>
        <dbReference type="EMBL" id="GAA2462721.1"/>
    </source>
</evidence>
<dbReference type="EMBL" id="BAAASZ010000042">
    <property type="protein sequence ID" value="GAA2462721.1"/>
    <property type="molecule type" value="Genomic_DNA"/>
</dbReference>
<dbReference type="Proteomes" id="UP001501638">
    <property type="component" value="Unassembled WGS sequence"/>
</dbReference>
<protein>
    <submittedName>
        <fullName evidence="1">Uncharacterized protein</fullName>
    </submittedName>
</protein>
<keyword evidence="2" id="KW-1185">Reference proteome</keyword>
<accession>A0ABP5XSI5</accession>